<dbReference type="PROSITE" id="PS00198">
    <property type="entry name" value="4FE4S_FER_1"/>
    <property type="match status" value="1"/>
</dbReference>
<evidence type="ECO:0000256" key="4">
    <source>
        <dbReference type="ARBA" id="ARBA00023004"/>
    </source>
</evidence>
<dbReference type="RefSeq" id="WP_186893222.1">
    <property type="nucleotide sequence ID" value="NZ_WJBE01000002.1"/>
</dbReference>
<dbReference type="PROSITE" id="PS51379">
    <property type="entry name" value="4FE4S_FER_2"/>
    <property type="match status" value="2"/>
</dbReference>
<accession>A0ABR6YTZ3</accession>
<feature type="domain" description="4Fe-4S ferredoxin-type" evidence="6">
    <location>
        <begin position="30"/>
        <end position="58"/>
    </location>
</feature>
<reference evidence="7 8" key="1">
    <citation type="journal article" date="2020" name="mSystems">
        <title>Defining Genomic and Predicted Metabolic Features of the Acetobacterium Genus.</title>
        <authorList>
            <person name="Ross D.E."/>
            <person name="Marshall C.W."/>
            <person name="Gulliver D."/>
            <person name="May H.D."/>
            <person name="Norman R.S."/>
        </authorList>
    </citation>
    <scope>NUCLEOTIDE SEQUENCE [LARGE SCALE GENOMIC DNA]</scope>
    <source>
        <strain evidence="7 8">DSM 4132</strain>
    </source>
</reference>
<evidence type="ECO:0000256" key="5">
    <source>
        <dbReference type="ARBA" id="ARBA00023014"/>
    </source>
</evidence>
<dbReference type="Proteomes" id="UP000622405">
    <property type="component" value="Unassembled WGS sequence"/>
</dbReference>
<dbReference type="EMBL" id="WJBE01000002">
    <property type="protein sequence ID" value="MBC3898582.1"/>
    <property type="molecule type" value="Genomic_DNA"/>
</dbReference>
<evidence type="ECO:0000256" key="1">
    <source>
        <dbReference type="ARBA" id="ARBA00007118"/>
    </source>
</evidence>
<dbReference type="SUPFAM" id="SSF54862">
    <property type="entry name" value="4Fe-4S ferredoxins"/>
    <property type="match status" value="1"/>
</dbReference>
<dbReference type="InterPro" id="IPR029479">
    <property type="entry name" value="Nitroreductase"/>
</dbReference>
<comment type="caution">
    <text evidence="7">The sequence shown here is derived from an EMBL/GenBank/DDBJ whole genome shotgun (WGS) entry which is preliminary data.</text>
</comment>
<dbReference type="InterPro" id="IPR000415">
    <property type="entry name" value="Nitroreductase-like"/>
</dbReference>
<dbReference type="InterPro" id="IPR017900">
    <property type="entry name" value="4Fe4S_Fe_S_CS"/>
</dbReference>
<dbReference type="PANTHER" id="PTHR43673:SF10">
    <property type="entry name" value="NADH DEHYDROGENASE_NAD(P)H NITROREDUCTASE XCC3605-RELATED"/>
    <property type="match status" value="1"/>
</dbReference>
<sequence length="274" mass="30618">MIKIDQEKCIGCGACVDDCFTRDLVIADDKAKALNQTCIKCGHCIAVCPVHAVSITDYDMSEVKEYEAASFDIEPEKLLNFIKFRRSVRQFNDQPIEKEKLDAIIEAGRFTPTGGNRQPVSFVVVQEQLAELTGLALESLNNLGKVLLADTEKTPPLIAYYAKRWLQMYEGYLTNPEKPTDLFFNAKAVLLVVSESPIDGGLAATSMELMTHAQGLGMFYSGFFVRAAANSDKLRRFLGIEDTNKQVIACQVMGYPKVAYQRTVPRKKPEVSWR</sequence>
<organism evidence="7 8">
    <name type="scientific">Acetobacterium malicum</name>
    <dbReference type="NCBI Taxonomy" id="52692"/>
    <lineage>
        <taxon>Bacteria</taxon>
        <taxon>Bacillati</taxon>
        <taxon>Bacillota</taxon>
        <taxon>Clostridia</taxon>
        <taxon>Eubacteriales</taxon>
        <taxon>Eubacteriaceae</taxon>
        <taxon>Acetobacterium</taxon>
    </lineage>
</organism>
<proteinExistence type="inferred from homology"/>
<keyword evidence="4" id="KW-0408">Iron</keyword>
<keyword evidence="3" id="KW-0560">Oxidoreductase</keyword>
<evidence type="ECO:0000256" key="2">
    <source>
        <dbReference type="ARBA" id="ARBA00022723"/>
    </source>
</evidence>
<name>A0ABR6YTZ3_9FIRM</name>
<dbReference type="PANTHER" id="PTHR43673">
    <property type="entry name" value="NAD(P)H NITROREDUCTASE YDGI-RELATED"/>
    <property type="match status" value="1"/>
</dbReference>
<dbReference type="Pfam" id="PF13237">
    <property type="entry name" value="Fer4_10"/>
    <property type="match status" value="1"/>
</dbReference>
<evidence type="ECO:0000313" key="7">
    <source>
        <dbReference type="EMBL" id="MBC3898582.1"/>
    </source>
</evidence>
<feature type="domain" description="4Fe-4S ferredoxin-type" evidence="6">
    <location>
        <begin position="1"/>
        <end position="29"/>
    </location>
</feature>
<gene>
    <name evidence="7" type="ORF">GH811_03005</name>
</gene>
<dbReference type="SUPFAM" id="SSF55469">
    <property type="entry name" value="FMN-dependent nitroreductase-like"/>
    <property type="match status" value="1"/>
</dbReference>
<keyword evidence="8" id="KW-1185">Reference proteome</keyword>
<evidence type="ECO:0000256" key="3">
    <source>
        <dbReference type="ARBA" id="ARBA00023002"/>
    </source>
</evidence>
<comment type="similarity">
    <text evidence="1">Belongs to the nitroreductase family.</text>
</comment>
<evidence type="ECO:0000313" key="8">
    <source>
        <dbReference type="Proteomes" id="UP000622405"/>
    </source>
</evidence>
<keyword evidence="2" id="KW-0479">Metal-binding</keyword>
<keyword evidence="5" id="KW-0411">Iron-sulfur</keyword>
<dbReference type="Gene3D" id="3.40.109.10">
    <property type="entry name" value="NADH Oxidase"/>
    <property type="match status" value="1"/>
</dbReference>
<dbReference type="Pfam" id="PF00881">
    <property type="entry name" value="Nitroreductase"/>
    <property type="match status" value="1"/>
</dbReference>
<dbReference type="CDD" id="cd02143">
    <property type="entry name" value="nitroreductase_FeS-like"/>
    <property type="match status" value="1"/>
</dbReference>
<protein>
    <submittedName>
        <fullName evidence="7">4Fe-4S dicluster domain-containing protein</fullName>
    </submittedName>
</protein>
<dbReference type="InterPro" id="IPR017896">
    <property type="entry name" value="4Fe4S_Fe-S-bd"/>
</dbReference>
<dbReference type="Gene3D" id="3.30.70.20">
    <property type="match status" value="1"/>
</dbReference>
<evidence type="ECO:0000259" key="6">
    <source>
        <dbReference type="PROSITE" id="PS51379"/>
    </source>
</evidence>